<dbReference type="STRING" id="35608.A0A2U1LIJ1"/>
<dbReference type="InterPro" id="IPR027417">
    <property type="entry name" value="P-loop_NTPase"/>
</dbReference>
<evidence type="ECO:0000313" key="5">
    <source>
        <dbReference type="Proteomes" id="UP000245207"/>
    </source>
</evidence>
<comment type="caution">
    <text evidence="4">The sequence shown here is derived from an EMBL/GenBank/DDBJ whole genome shotgun (WGS) entry which is preliminary data.</text>
</comment>
<feature type="domain" description="ABC transporter" evidence="3">
    <location>
        <begin position="16"/>
        <end position="68"/>
    </location>
</feature>
<dbReference type="SUPFAM" id="SSF52540">
    <property type="entry name" value="P-loop containing nucleoside triphosphate hydrolases"/>
    <property type="match status" value="1"/>
</dbReference>
<dbReference type="GO" id="GO:0016887">
    <property type="term" value="F:ATP hydrolysis activity"/>
    <property type="evidence" value="ECO:0007669"/>
    <property type="project" value="InterPro"/>
</dbReference>
<dbReference type="EMBL" id="PKPP01009201">
    <property type="protein sequence ID" value="PWA48809.1"/>
    <property type="molecule type" value="Genomic_DNA"/>
</dbReference>
<dbReference type="GO" id="GO:0005524">
    <property type="term" value="F:ATP binding"/>
    <property type="evidence" value="ECO:0007669"/>
    <property type="project" value="UniProtKB-KW"/>
</dbReference>
<sequence length="193" mass="21612">MISRRHKAKLNYVIFSGGKKTEIVGRTVSGKSTLIQTLFCLVEPTAGQILIDGVNLRLESLAKKIRDTVEVTVSPIVKLVEATEKETMSTRLHRNGGSYGYREAGVFFRGVWSMIGTKLYMTGKIIVAVSLNEGTIIVNEGHRRSDVEEIKLYCQGKFLRKKDGKKGKNILTLEEQEIVIDEASYSLHVCFMN</sequence>
<evidence type="ECO:0000313" key="4">
    <source>
        <dbReference type="EMBL" id="PWA48809.1"/>
    </source>
</evidence>
<organism evidence="4 5">
    <name type="scientific">Artemisia annua</name>
    <name type="common">Sweet wormwood</name>
    <dbReference type="NCBI Taxonomy" id="35608"/>
    <lineage>
        <taxon>Eukaryota</taxon>
        <taxon>Viridiplantae</taxon>
        <taxon>Streptophyta</taxon>
        <taxon>Embryophyta</taxon>
        <taxon>Tracheophyta</taxon>
        <taxon>Spermatophyta</taxon>
        <taxon>Magnoliopsida</taxon>
        <taxon>eudicotyledons</taxon>
        <taxon>Gunneridae</taxon>
        <taxon>Pentapetalae</taxon>
        <taxon>asterids</taxon>
        <taxon>campanulids</taxon>
        <taxon>Asterales</taxon>
        <taxon>Asteraceae</taxon>
        <taxon>Asteroideae</taxon>
        <taxon>Anthemideae</taxon>
        <taxon>Artemisiinae</taxon>
        <taxon>Artemisia</taxon>
    </lineage>
</organism>
<proteinExistence type="predicted"/>
<evidence type="ECO:0000259" key="3">
    <source>
        <dbReference type="Pfam" id="PF00005"/>
    </source>
</evidence>
<accession>A0A2U1LIJ1</accession>
<gene>
    <name evidence="4" type="ORF">CTI12_AA487410</name>
</gene>
<protein>
    <submittedName>
        <fullName evidence="4">Multidrug resistance-associated protein 8</fullName>
    </submittedName>
</protein>
<dbReference type="AlphaFoldDB" id="A0A2U1LIJ1"/>
<name>A0A2U1LIJ1_ARTAN</name>
<dbReference type="Proteomes" id="UP000245207">
    <property type="component" value="Unassembled WGS sequence"/>
</dbReference>
<reference evidence="4 5" key="1">
    <citation type="journal article" date="2018" name="Mol. Plant">
        <title>The genome of Artemisia annua provides insight into the evolution of Asteraceae family and artemisinin biosynthesis.</title>
        <authorList>
            <person name="Shen Q."/>
            <person name="Zhang L."/>
            <person name="Liao Z."/>
            <person name="Wang S."/>
            <person name="Yan T."/>
            <person name="Shi P."/>
            <person name="Liu M."/>
            <person name="Fu X."/>
            <person name="Pan Q."/>
            <person name="Wang Y."/>
            <person name="Lv Z."/>
            <person name="Lu X."/>
            <person name="Zhang F."/>
            <person name="Jiang W."/>
            <person name="Ma Y."/>
            <person name="Chen M."/>
            <person name="Hao X."/>
            <person name="Li L."/>
            <person name="Tang Y."/>
            <person name="Lv G."/>
            <person name="Zhou Y."/>
            <person name="Sun X."/>
            <person name="Brodelius P.E."/>
            <person name="Rose J.K.C."/>
            <person name="Tang K."/>
        </authorList>
    </citation>
    <scope>NUCLEOTIDE SEQUENCE [LARGE SCALE GENOMIC DNA]</scope>
    <source>
        <strain evidence="5">cv. Huhao1</strain>
        <tissue evidence="4">Leaf</tissue>
    </source>
</reference>
<dbReference type="InterPro" id="IPR050173">
    <property type="entry name" value="ABC_transporter_C-like"/>
</dbReference>
<dbReference type="OrthoDB" id="6500128at2759"/>
<dbReference type="PANTHER" id="PTHR24223">
    <property type="entry name" value="ATP-BINDING CASSETTE SUB-FAMILY C"/>
    <property type="match status" value="1"/>
</dbReference>
<dbReference type="Pfam" id="PF00005">
    <property type="entry name" value="ABC_tran"/>
    <property type="match status" value="1"/>
</dbReference>
<dbReference type="PANTHER" id="PTHR24223:SF181">
    <property type="entry name" value="ABC TRANSPORTER C FAMILY MEMBER 3"/>
    <property type="match status" value="1"/>
</dbReference>
<dbReference type="GO" id="GO:0016020">
    <property type="term" value="C:membrane"/>
    <property type="evidence" value="ECO:0007669"/>
    <property type="project" value="TreeGrafter"/>
</dbReference>
<keyword evidence="1" id="KW-0547">Nucleotide-binding</keyword>
<dbReference type="GO" id="GO:0042626">
    <property type="term" value="F:ATPase-coupled transmembrane transporter activity"/>
    <property type="evidence" value="ECO:0007669"/>
    <property type="project" value="TreeGrafter"/>
</dbReference>
<dbReference type="InterPro" id="IPR003439">
    <property type="entry name" value="ABC_transporter-like_ATP-bd"/>
</dbReference>
<dbReference type="Gene3D" id="3.40.50.300">
    <property type="entry name" value="P-loop containing nucleotide triphosphate hydrolases"/>
    <property type="match status" value="1"/>
</dbReference>
<evidence type="ECO:0000256" key="1">
    <source>
        <dbReference type="ARBA" id="ARBA00022741"/>
    </source>
</evidence>
<evidence type="ECO:0000256" key="2">
    <source>
        <dbReference type="ARBA" id="ARBA00022840"/>
    </source>
</evidence>
<keyword evidence="5" id="KW-1185">Reference proteome</keyword>
<keyword evidence="2" id="KW-0067">ATP-binding</keyword>